<dbReference type="Proteomes" id="UP001596383">
    <property type="component" value="Unassembled WGS sequence"/>
</dbReference>
<dbReference type="EMBL" id="JBHSWV010000432">
    <property type="protein sequence ID" value="MFC6767824.1"/>
    <property type="molecule type" value="Genomic_DNA"/>
</dbReference>
<organism evidence="1 2">
    <name type="scientific">Natrinema soli</name>
    <dbReference type="NCBI Taxonomy" id="1930624"/>
    <lineage>
        <taxon>Archaea</taxon>
        <taxon>Methanobacteriati</taxon>
        <taxon>Methanobacteriota</taxon>
        <taxon>Stenosarchaea group</taxon>
        <taxon>Halobacteria</taxon>
        <taxon>Halobacteriales</taxon>
        <taxon>Natrialbaceae</taxon>
        <taxon>Natrinema</taxon>
    </lineage>
</organism>
<dbReference type="RefSeq" id="WP_273740684.1">
    <property type="nucleotide sequence ID" value="NZ_JAQIVI010000432.1"/>
</dbReference>
<evidence type="ECO:0000313" key="1">
    <source>
        <dbReference type="EMBL" id="MFC6767824.1"/>
    </source>
</evidence>
<proteinExistence type="predicted"/>
<evidence type="ECO:0000313" key="2">
    <source>
        <dbReference type="Proteomes" id="UP001596383"/>
    </source>
</evidence>
<gene>
    <name evidence="1" type="ORF">ACFQE6_23360</name>
</gene>
<reference evidence="1 2" key="1">
    <citation type="journal article" date="2019" name="Int. J. Syst. Evol. Microbiol.">
        <title>The Global Catalogue of Microorganisms (GCM) 10K type strain sequencing project: providing services to taxonomists for standard genome sequencing and annotation.</title>
        <authorList>
            <consortium name="The Broad Institute Genomics Platform"/>
            <consortium name="The Broad Institute Genome Sequencing Center for Infectious Disease"/>
            <person name="Wu L."/>
            <person name="Ma J."/>
        </authorList>
    </citation>
    <scope>NUCLEOTIDE SEQUENCE [LARGE SCALE GENOMIC DNA]</scope>
    <source>
        <strain evidence="1 2">LMG 29247</strain>
    </source>
</reference>
<protein>
    <submittedName>
        <fullName evidence="1">Uncharacterized protein</fullName>
    </submittedName>
</protein>
<dbReference type="AlphaFoldDB" id="A0ABD5SS03"/>
<name>A0ABD5SS03_9EURY</name>
<sequence length="49" mass="5513">MTVRDNWPDKRASVAIHVEYGDDPAPIEFEADGSDGPMVKFHVDMNHSK</sequence>
<keyword evidence="2" id="KW-1185">Reference proteome</keyword>
<comment type="caution">
    <text evidence="1">The sequence shown here is derived from an EMBL/GenBank/DDBJ whole genome shotgun (WGS) entry which is preliminary data.</text>
</comment>
<accession>A0ABD5SS03</accession>